<evidence type="ECO:0000313" key="2">
    <source>
        <dbReference type="Proteomes" id="UP000095283"/>
    </source>
</evidence>
<keyword evidence="2" id="KW-1185">Reference proteome</keyword>
<dbReference type="Pfam" id="PF14360">
    <property type="entry name" value="PAP2_C"/>
    <property type="match status" value="1"/>
</dbReference>
<dbReference type="InterPro" id="IPR025749">
    <property type="entry name" value="Sphingomyelin_synth-like_dom"/>
</dbReference>
<name>A0A1I7X6G3_HETBA</name>
<dbReference type="Proteomes" id="UP000095283">
    <property type="component" value="Unplaced"/>
</dbReference>
<evidence type="ECO:0000313" key="3">
    <source>
        <dbReference type="WBParaSite" id="Hba_13203"/>
    </source>
</evidence>
<proteinExistence type="predicted"/>
<feature type="domain" description="Sphingomyelin synthase-like" evidence="1">
    <location>
        <begin position="93"/>
        <end position="125"/>
    </location>
</feature>
<dbReference type="AlphaFoldDB" id="A0A1I7X6G3"/>
<sequence>MLEKEKKEVLPICHGKEREVRKFLTFLSMIFVVKPFWNSQIYSKIIYIYFNSGSLHDAFSFVQWNTVKILLLQEKLRIILILQMIQLRPRELCGDLIVSGHTLTIFTAFFSFKYYAPKKLKIINHSNENLLHSKPHNLTLGFFSTFKFVRKKTTVTLRNTSNKLHRGHISFLFIYFVTY</sequence>
<evidence type="ECO:0000259" key="1">
    <source>
        <dbReference type="Pfam" id="PF14360"/>
    </source>
</evidence>
<accession>A0A1I7X6G3</accession>
<dbReference type="WBParaSite" id="Hba_13203">
    <property type="protein sequence ID" value="Hba_13203"/>
    <property type="gene ID" value="Hba_13203"/>
</dbReference>
<reference evidence="3" key="1">
    <citation type="submission" date="2016-11" db="UniProtKB">
        <authorList>
            <consortium name="WormBaseParasite"/>
        </authorList>
    </citation>
    <scope>IDENTIFICATION</scope>
</reference>
<organism evidence="2 3">
    <name type="scientific">Heterorhabditis bacteriophora</name>
    <name type="common">Entomopathogenic nematode worm</name>
    <dbReference type="NCBI Taxonomy" id="37862"/>
    <lineage>
        <taxon>Eukaryota</taxon>
        <taxon>Metazoa</taxon>
        <taxon>Ecdysozoa</taxon>
        <taxon>Nematoda</taxon>
        <taxon>Chromadorea</taxon>
        <taxon>Rhabditida</taxon>
        <taxon>Rhabditina</taxon>
        <taxon>Rhabditomorpha</taxon>
        <taxon>Strongyloidea</taxon>
        <taxon>Heterorhabditidae</taxon>
        <taxon>Heterorhabditis</taxon>
    </lineage>
</organism>
<protein>
    <submittedName>
        <fullName evidence="3">PAP2_C domain-containing protein</fullName>
    </submittedName>
</protein>